<name>A0A2I0WBN0_9ASPA</name>
<dbReference type="Pfam" id="PF05368">
    <property type="entry name" value="NmrA"/>
    <property type="match status" value="1"/>
</dbReference>
<dbReference type="InterPro" id="IPR045312">
    <property type="entry name" value="PCBER-like"/>
</dbReference>
<dbReference type="PANTHER" id="PTHR43349">
    <property type="entry name" value="PINORESINOL REDUCTASE-RELATED"/>
    <property type="match status" value="1"/>
</dbReference>
<dbReference type="CDD" id="cd05259">
    <property type="entry name" value="PCBER_SDR_a"/>
    <property type="match status" value="1"/>
</dbReference>
<sequence length="316" mass="35742">MGSPNVSKILVIGATGYIGRHLIQASIKLGHPTFALARPITSSHNIEKINLIQSFKNNGVNVLFGELNDHDWLMNMIKKLDIVFLVLGHEPSIQLEEQTRIISAIKEAGNIKVYRYFPSEFGFDVHRLQILEPAKRVLAIKVKIREAIRKEGIPFTFVSSNFCCSYFLSRLGQIEATGIPTDTVFVLGDGNTKVIFVDENDIATYAIKAAEDKRTLNKILYMRPPANIYSHNELISLWERKKKIALKRICVAEEEVLRSLTECPQPFPFFYAIAHAGFIKGETTKFDIDPTVGVEASQLYPDVKYTTVENFMDQFL</sequence>
<evidence type="ECO:0000256" key="1">
    <source>
        <dbReference type="ARBA" id="ARBA00005725"/>
    </source>
</evidence>
<evidence type="ECO:0000313" key="6">
    <source>
        <dbReference type="Proteomes" id="UP000233837"/>
    </source>
</evidence>
<organism evidence="5 6">
    <name type="scientific">Dendrobium catenatum</name>
    <dbReference type="NCBI Taxonomy" id="906689"/>
    <lineage>
        <taxon>Eukaryota</taxon>
        <taxon>Viridiplantae</taxon>
        <taxon>Streptophyta</taxon>
        <taxon>Embryophyta</taxon>
        <taxon>Tracheophyta</taxon>
        <taxon>Spermatophyta</taxon>
        <taxon>Magnoliopsida</taxon>
        <taxon>Liliopsida</taxon>
        <taxon>Asparagales</taxon>
        <taxon>Orchidaceae</taxon>
        <taxon>Epidendroideae</taxon>
        <taxon>Malaxideae</taxon>
        <taxon>Dendrobiinae</taxon>
        <taxon>Dendrobium</taxon>
    </lineage>
</organism>
<dbReference type="Gene3D" id="3.40.50.720">
    <property type="entry name" value="NAD(P)-binding Rossmann-like Domain"/>
    <property type="match status" value="1"/>
</dbReference>
<reference evidence="5 6" key="2">
    <citation type="journal article" date="2017" name="Nature">
        <title>The Apostasia genome and the evolution of orchids.</title>
        <authorList>
            <person name="Zhang G.Q."/>
            <person name="Liu K.W."/>
            <person name="Li Z."/>
            <person name="Lohaus R."/>
            <person name="Hsiao Y.Y."/>
            <person name="Niu S.C."/>
            <person name="Wang J.Y."/>
            <person name="Lin Y.C."/>
            <person name="Xu Q."/>
            <person name="Chen L.J."/>
            <person name="Yoshida K."/>
            <person name="Fujiwara S."/>
            <person name="Wang Z.W."/>
            <person name="Zhang Y.Q."/>
            <person name="Mitsuda N."/>
            <person name="Wang M."/>
            <person name="Liu G.H."/>
            <person name="Pecoraro L."/>
            <person name="Huang H.X."/>
            <person name="Xiao X.J."/>
            <person name="Lin M."/>
            <person name="Wu X.Y."/>
            <person name="Wu W.L."/>
            <person name="Chen Y.Y."/>
            <person name="Chang S.B."/>
            <person name="Sakamoto S."/>
            <person name="Ohme-Takagi M."/>
            <person name="Yagi M."/>
            <person name="Zeng S.J."/>
            <person name="Shen C.Y."/>
            <person name="Yeh C.M."/>
            <person name="Luo Y.B."/>
            <person name="Tsai W.C."/>
            <person name="Van de Peer Y."/>
            <person name="Liu Z.J."/>
        </authorList>
    </citation>
    <scope>NUCLEOTIDE SEQUENCE [LARGE SCALE GENOMIC DNA]</scope>
    <source>
        <tissue evidence="5">The whole plant</tissue>
    </source>
</reference>
<dbReference type="InterPro" id="IPR050608">
    <property type="entry name" value="NmrA-type/Isoflavone_red_sf"/>
</dbReference>
<dbReference type="InterPro" id="IPR008030">
    <property type="entry name" value="NmrA-like"/>
</dbReference>
<evidence type="ECO:0000259" key="4">
    <source>
        <dbReference type="Pfam" id="PF05368"/>
    </source>
</evidence>
<evidence type="ECO:0000256" key="3">
    <source>
        <dbReference type="ARBA" id="ARBA00023002"/>
    </source>
</evidence>
<proteinExistence type="inferred from homology"/>
<dbReference type="Gene3D" id="3.90.25.10">
    <property type="entry name" value="UDP-galactose 4-epimerase, domain 1"/>
    <property type="match status" value="1"/>
</dbReference>
<gene>
    <name evidence="5" type="ORF">MA16_Dca026493</name>
</gene>
<keyword evidence="3" id="KW-0560">Oxidoreductase</keyword>
<accession>A0A2I0WBN0</accession>
<reference evidence="5 6" key="1">
    <citation type="journal article" date="2016" name="Sci. Rep.">
        <title>The Dendrobium catenatum Lindl. genome sequence provides insights into polysaccharide synthase, floral development and adaptive evolution.</title>
        <authorList>
            <person name="Zhang G.Q."/>
            <person name="Xu Q."/>
            <person name="Bian C."/>
            <person name="Tsai W.C."/>
            <person name="Yeh C.M."/>
            <person name="Liu K.W."/>
            <person name="Yoshida K."/>
            <person name="Zhang L.S."/>
            <person name="Chang S.B."/>
            <person name="Chen F."/>
            <person name="Shi Y."/>
            <person name="Su Y.Y."/>
            <person name="Zhang Y.Q."/>
            <person name="Chen L.J."/>
            <person name="Yin Y."/>
            <person name="Lin M."/>
            <person name="Huang H."/>
            <person name="Deng H."/>
            <person name="Wang Z.W."/>
            <person name="Zhu S.L."/>
            <person name="Zhao X."/>
            <person name="Deng C."/>
            <person name="Niu S.C."/>
            <person name="Huang J."/>
            <person name="Wang M."/>
            <person name="Liu G.H."/>
            <person name="Yang H.J."/>
            <person name="Xiao X.J."/>
            <person name="Hsiao Y.Y."/>
            <person name="Wu W.L."/>
            <person name="Chen Y.Y."/>
            <person name="Mitsuda N."/>
            <person name="Ohme-Takagi M."/>
            <person name="Luo Y.B."/>
            <person name="Van de Peer Y."/>
            <person name="Liu Z.J."/>
        </authorList>
    </citation>
    <scope>NUCLEOTIDE SEQUENCE [LARGE SCALE GENOMIC DNA]</scope>
    <source>
        <tissue evidence="5">The whole plant</tissue>
    </source>
</reference>
<keyword evidence="2" id="KW-0521">NADP</keyword>
<dbReference type="InterPro" id="IPR036291">
    <property type="entry name" value="NAD(P)-bd_dom_sf"/>
</dbReference>
<comment type="similarity">
    <text evidence="1">Belongs to the NmrA-type oxidoreductase family. Isoflavone reductase subfamily.</text>
</comment>
<evidence type="ECO:0000256" key="2">
    <source>
        <dbReference type="ARBA" id="ARBA00022857"/>
    </source>
</evidence>
<dbReference type="GO" id="GO:0016491">
    <property type="term" value="F:oxidoreductase activity"/>
    <property type="evidence" value="ECO:0007669"/>
    <property type="project" value="UniProtKB-KW"/>
</dbReference>
<keyword evidence="6" id="KW-1185">Reference proteome</keyword>
<protein>
    <submittedName>
        <fullName evidence="5">Isoflavone reductase-like protein</fullName>
    </submittedName>
</protein>
<feature type="domain" description="NmrA-like" evidence="4">
    <location>
        <begin position="7"/>
        <end position="312"/>
    </location>
</feature>
<dbReference type="Proteomes" id="UP000233837">
    <property type="component" value="Unassembled WGS sequence"/>
</dbReference>
<dbReference type="PANTHER" id="PTHR43349:SF35">
    <property type="entry name" value="PHENYLCOUMARAN BENZYLIC ETHER REDUCTASE 1"/>
    <property type="match status" value="1"/>
</dbReference>
<evidence type="ECO:0000313" key="5">
    <source>
        <dbReference type="EMBL" id="PKU73070.1"/>
    </source>
</evidence>
<dbReference type="SUPFAM" id="SSF51735">
    <property type="entry name" value="NAD(P)-binding Rossmann-fold domains"/>
    <property type="match status" value="1"/>
</dbReference>
<dbReference type="AlphaFoldDB" id="A0A2I0WBN0"/>
<dbReference type="EMBL" id="KZ502790">
    <property type="protein sequence ID" value="PKU73070.1"/>
    <property type="molecule type" value="Genomic_DNA"/>
</dbReference>